<name>A0AAV2NAR9_9HYME</name>
<evidence type="ECO:0000313" key="2">
    <source>
        <dbReference type="Proteomes" id="UP001497644"/>
    </source>
</evidence>
<organism evidence="1 2">
    <name type="scientific">Lasius platythorax</name>
    <dbReference type="NCBI Taxonomy" id="488582"/>
    <lineage>
        <taxon>Eukaryota</taxon>
        <taxon>Metazoa</taxon>
        <taxon>Ecdysozoa</taxon>
        <taxon>Arthropoda</taxon>
        <taxon>Hexapoda</taxon>
        <taxon>Insecta</taxon>
        <taxon>Pterygota</taxon>
        <taxon>Neoptera</taxon>
        <taxon>Endopterygota</taxon>
        <taxon>Hymenoptera</taxon>
        <taxon>Apocrita</taxon>
        <taxon>Aculeata</taxon>
        <taxon>Formicoidea</taxon>
        <taxon>Formicidae</taxon>
        <taxon>Formicinae</taxon>
        <taxon>Lasius</taxon>
        <taxon>Lasius</taxon>
    </lineage>
</organism>
<keyword evidence="2" id="KW-1185">Reference proteome</keyword>
<evidence type="ECO:0000313" key="1">
    <source>
        <dbReference type="EMBL" id="CAL1676255.1"/>
    </source>
</evidence>
<protein>
    <submittedName>
        <fullName evidence="1">Uncharacterized protein</fullName>
    </submittedName>
</protein>
<accession>A0AAV2NAR9</accession>
<dbReference type="AlphaFoldDB" id="A0AAV2NAR9"/>
<proteinExistence type="predicted"/>
<dbReference type="Proteomes" id="UP001497644">
    <property type="component" value="Chromosome 11"/>
</dbReference>
<dbReference type="EMBL" id="OZ034834">
    <property type="protein sequence ID" value="CAL1676255.1"/>
    <property type="molecule type" value="Genomic_DNA"/>
</dbReference>
<reference evidence="1" key="1">
    <citation type="submission" date="2024-04" db="EMBL/GenBank/DDBJ databases">
        <authorList>
            <consortium name="Molecular Ecology Group"/>
        </authorList>
    </citation>
    <scope>NUCLEOTIDE SEQUENCE</scope>
</reference>
<gene>
    <name evidence="1" type="ORF">LPLAT_LOCUS2482</name>
</gene>
<sequence length="197" mass="22191">MTRHTCPVGRRFAFRGGRQETRAYVLRVRETASIPTTAHGIADPMILRAFRASTIKNSVWFRSSSFVIVASGSMGPEPGPFSQTAVYRGLDQLAGNAPLLHWLEKKTSRRKRPTWHAQDPICGGRFIRGGPLRENTKRLPASKGRIKGTEGPVYLCEKYIHASTNFCGGEEQSCLRDLRRPIDRTDRSLRDHWLDTA</sequence>